<dbReference type="InterPro" id="IPR007271">
    <property type="entry name" value="Nuc_sug_transpt"/>
</dbReference>
<feature type="transmembrane region" description="Helical" evidence="6">
    <location>
        <begin position="216"/>
        <end position="236"/>
    </location>
</feature>
<feature type="transmembrane region" description="Helical" evidence="6">
    <location>
        <begin position="248"/>
        <end position="264"/>
    </location>
</feature>
<dbReference type="SUPFAM" id="SSF103481">
    <property type="entry name" value="Multidrug resistance efflux transporter EmrE"/>
    <property type="match status" value="1"/>
</dbReference>
<reference evidence="8 9" key="1">
    <citation type="submission" date="2019-09" db="EMBL/GenBank/DDBJ databases">
        <authorList>
            <person name="Ou C."/>
        </authorList>
    </citation>
    <scope>NUCLEOTIDE SEQUENCE [LARGE SCALE GENOMIC DNA]</scope>
    <source>
        <strain evidence="8">S2</strain>
        <tissue evidence="8">Leaf</tissue>
    </source>
</reference>
<protein>
    <submittedName>
        <fullName evidence="8">CMP-sialic acid transporter 1-like</fullName>
    </submittedName>
</protein>
<evidence type="ECO:0000313" key="9">
    <source>
        <dbReference type="Proteomes" id="UP000327157"/>
    </source>
</evidence>
<feature type="transmembrane region" description="Helical" evidence="6">
    <location>
        <begin position="55"/>
        <end position="76"/>
    </location>
</feature>
<evidence type="ECO:0000256" key="5">
    <source>
        <dbReference type="ARBA" id="ARBA00023136"/>
    </source>
</evidence>
<evidence type="ECO:0000256" key="1">
    <source>
        <dbReference type="ARBA" id="ARBA00004141"/>
    </source>
</evidence>
<comment type="similarity">
    <text evidence="2">Belongs to the nucleotide-sugar transporter family. CMP-Sialate:CMP antiporter (TC 2.A.7.12) subfamily.</text>
</comment>
<keyword evidence="9" id="KW-1185">Reference proteome</keyword>
<keyword evidence="5 6" id="KW-0472">Membrane</keyword>
<dbReference type="EMBL" id="SMOL01000553">
    <property type="protein sequence ID" value="KAB2608850.1"/>
    <property type="molecule type" value="Genomic_DNA"/>
</dbReference>
<reference evidence="9" key="2">
    <citation type="submission" date="2019-10" db="EMBL/GenBank/DDBJ databases">
        <title>A de novo genome assembly of a pear dwarfing rootstock.</title>
        <authorList>
            <person name="Wang F."/>
            <person name="Wang J."/>
            <person name="Li S."/>
            <person name="Zhang Y."/>
            <person name="Fang M."/>
            <person name="Ma L."/>
            <person name="Zhao Y."/>
            <person name="Jiang S."/>
        </authorList>
    </citation>
    <scope>NUCLEOTIDE SEQUENCE [LARGE SCALE GENOMIC DNA]</scope>
</reference>
<evidence type="ECO:0000259" key="7">
    <source>
        <dbReference type="Pfam" id="PF25043"/>
    </source>
</evidence>
<comment type="caution">
    <text evidence="8">The sequence shown here is derived from an EMBL/GenBank/DDBJ whole genome shotgun (WGS) entry which is preliminary data.</text>
</comment>
<comment type="subcellular location">
    <subcellularLocation>
        <location evidence="1">Membrane</location>
        <topology evidence="1">Multi-pass membrane protein</topology>
    </subcellularLocation>
</comment>
<feature type="transmembrane region" description="Helical" evidence="6">
    <location>
        <begin position="126"/>
        <end position="147"/>
    </location>
</feature>
<keyword evidence="3 6" id="KW-0812">Transmembrane</keyword>
<dbReference type="InterPro" id="IPR037185">
    <property type="entry name" value="EmrE-like"/>
</dbReference>
<feature type="transmembrane region" description="Helical" evidence="6">
    <location>
        <begin position="153"/>
        <end position="172"/>
    </location>
</feature>
<feature type="transmembrane region" description="Helical" evidence="6">
    <location>
        <begin position="284"/>
        <end position="306"/>
    </location>
</feature>
<dbReference type="GO" id="GO:0015165">
    <property type="term" value="F:pyrimidine nucleotide-sugar transmembrane transporter activity"/>
    <property type="evidence" value="ECO:0007669"/>
    <property type="project" value="InterPro"/>
</dbReference>
<gene>
    <name evidence="8" type="ORF">D8674_012018</name>
</gene>
<accession>A0A5N5G543</accession>
<evidence type="ECO:0000256" key="6">
    <source>
        <dbReference type="SAM" id="Phobius"/>
    </source>
</evidence>
<dbReference type="OrthoDB" id="408493at2759"/>
<dbReference type="GO" id="GO:0000139">
    <property type="term" value="C:Golgi membrane"/>
    <property type="evidence" value="ECO:0007669"/>
    <property type="project" value="InterPro"/>
</dbReference>
<dbReference type="Pfam" id="PF25043">
    <property type="entry name" value="DUF7788"/>
    <property type="match status" value="1"/>
</dbReference>
<evidence type="ECO:0000256" key="4">
    <source>
        <dbReference type="ARBA" id="ARBA00022989"/>
    </source>
</evidence>
<organism evidence="8 9">
    <name type="scientific">Pyrus ussuriensis x Pyrus communis</name>
    <dbReference type="NCBI Taxonomy" id="2448454"/>
    <lineage>
        <taxon>Eukaryota</taxon>
        <taxon>Viridiplantae</taxon>
        <taxon>Streptophyta</taxon>
        <taxon>Embryophyta</taxon>
        <taxon>Tracheophyta</taxon>
        <taxon>Spermatophyta</taxon>
        <taxon>Magnoliopsida</taxon>
        <taxon>eudicotyledons</taxon>
        <taxon>Gunneridae</taxon>
        <taxon>Pentapetalae</taxon>
        <taxon>rosids</taxon>
        <taxon>fabids</taxon>
        <taxon>Rosales</taxon>
        <taxon>Rosaceae</taxon>
        <taxon>Amygdaloideae</taxon>
        <taxon>Maleae</taxon>
        <taxon>Pyrus</taxon>
    </lineage>
</organism>
<feature type="transmembrane region" description="Helical" evidence="6">
    <location>
        <begin position="179"/>
        <end position="196"/>
    </location>
</feature>
<dbReference type="NCBIfam" id="TIGR00803">
    <property type="entry name" value="nst"/>
    <property type="match status" value="1"/>
</dbReference>
<dbReference type="InterPro" id="IPR056690">
    <property type="entry name" value="DUF7788"/>
</dbReference>
<dbReference type="PANTHER" id="PTHR10231">
    <property type="entry name" value="NUCLEOTIDE-SUGAR TRANSMEMBRANE TRANSPORTER"/>
    <property type="match status" value="1"/>
</dbReference>
<feature type="transmembrane region" description="Helical" evidence="6">
    <location>
        <begin position="313"/>
        <end position="333"/>
    </location>
</feature>
<dbReference type="Pfam" id="PF04142">
    <property type="entry name" value="Nuc_sug_transp"/>
    <property type="match status" value="1"/>
</dbReference>
<sequence>MKELVFVLCRLLGAEIEGKRRKTGSNARISSYIFLAKPQTLREQPLVIWKKTMQWYFVAALLTVLTSSQGILTTLSQSNGKYKYDYATVPYLAEVFKLIVSSLLLWRECRISPSVRITTDWRSVRLYPIPSVIYLIHNNVQFATLVYVDTSTYQILGNLKIVTTGILFRLFLRKKLSNLQWIAIVLLAVGTTTSQVKGCGEASCDSLLSAPIQGYMLGILSACMSALAGVYTEFLMKKNNDSLYWQNVQLYTFGVIFNIARLGFDDFRGEFENGPWWQRLFNGYSLTTWLVVLNLGSTGLLVSWLMKYADNIVKVYSTSMAMLLTMVLSVYLFTFKPTLQSDRGWSLCQVECNLYRLTSLLIGTMDREDQTPVQQSAFVDNSDGYSIFALMRVINGYLNGERIETMGFMATLMRPQMATTDQWVDVRVKVRIWCIFVGFDKFGGGFEIKERERIYYAFTNQKNNWKRKQKTNFRENMANEVEELAIQLEGGMELSNIELGVKLIVKSKLYLRAGALGCNEAKPICEKMDEGFCDGRSSHAFGSFLGVNEEDSTTRTRMIRDVLEALRMINVIWGRKGQAGVSRKGENLAQIKKGNNTLGEDDRVTVGSGRIGSSSELREITALCRLRENHQSIVVARTSASVPIHASSGGSGDLNTDGLQLTGRGNKGEGKQIGEGRKRLVKGQFVGGPSCLTLRTLWMRRQQRGDRDMEIKDAVFNMGGSKAPGLDGFQGIFFQSYWDIIAVEVYGIVAECLVGDGCPFVINSTNIALIPMVFNLENLALELCVTLNMPKVDDPVTLCNEIDTVVSRFWWAGIDKDRGIHWINWKDLGCSKREGGMGFHNFKDFNIALLAKQCWRLIHDPDSLWARVLKERECKVAEFIDPVSREWNIDLLSNLVSEEEWVAISHIHVRPATGLDKLVWPFKRNGSFVVKSGYRCLACGVHRPSQWSPPPVNWRKVNVNVCWRRNSLCGNVGVVVRDSFFGCNAMWSVRVHASTIEMAEALAVLEGCLLAKNLQLQEDAEGVDFPYNNALVISVQLAHAIVDMMMVDNGVIVNLLQLSVIQKMDLEGTRRRAEVFDLILQEAVNKILKPEQMIKKVLVVTHDDFNMKDWLATYEEIGRKFEKNGYDDVAYVTQWCLHDYQGVLIVNDYTDSFFRLFSEYDLLFFNGYVNFTGKKIVSGSAFD</sequence>
<proteinExistence type="inferred from homology"/>
<dbReference type="AlphaFoldDB" id="A0A5N5G543"/>
<reference evidence="8 9" key="3">
    <citation type="submission" date="2019-11" db="EMBL/GenBank/DDBJ databases">
        <title>A de novo genome assembly of a pear dwarfing rootstock.</title>
        <authorList>
            <person name="Wang F."/>
            <person name="Wang J."/>
            <person name="Li S."/>
            <person name="Zhang Y."/>
            <person name="Fang M."/>
            <person name="Ma L."/>
            <person name="Zhao Y."/>
            <person name="Jiang S."/>
        </authorList>
    </citation>
    <scope>NUCLEOTIDE SEQUENCE [LARGE SCALE GENOMIC DNA]</scope>
    <source>
        <strain evidence="8">S2</strain>
        <tissue evidence="8">Leaf</tissue>
    </source>
</reference>
<evidence type="ECO:0000256" key="2">
    <source>
        <dbReference type="ARBA" id="ARBA00006447"/>
    </source>
</evidence>
<evidence type="ECO:0000256" key="3">
    <source>
        <dbReference type="ARBA" id="ARBA00022692"/>
    </source>
</evidence>
<feature type="domain" description="DUF7788" evidence="7">
    <location>
        <begin position="1057"/>
        <end position="1140"/>
    </location>
</feature>
<keyword evidence="4 6" id="KW-1133">Transmembrane helix</keyword>
<evidence type="ECO:0000313" key="8">
    <source>
        <dbReference type="EMBL" id="KAB2608850.1"/>
    </source>
</evidence>
<feature type="transmembrane region" description="Helical" evidence="6">
    <location>
        <begin position="88"/>
        <end position="106"/>
    </location>
</feature>
<dbReference type="Proteomes" id="UP000327157">
    <property type="component" value="Chromosome 14"/>
</dbReference>
<name>A0A5N5G543_9ROSA</name>